<evidence type="ECO:0000256" key="2">
    <source>
        <dbReference type="ARBA" id="ARBA00023015"/>
    </source>
</evidence>
<keyword evidence="2" id="KW-0805">Transcription regulation</keyword>
<name>A0ABQ8PQ15_9FUNG</name>
<evidence type="ECO:0000256" key="3">
    <source>
        <dbReference type="ARBA" id="ARBA00023125"/>
    </source>
</evidence>
<evidence type="ECO:0000313" key="9">
    <source>
        <dbReference type="Proteomes" id="UP001151295"/>
    </source>
</evidence>
<evidence type="ECO:0000256" key="1">
    <source>
        <dbReference type="ARBA" id="ARBA00004123"/>
    </source>
</evidence>
<evidence type="ECO:0000259" key="7">
    <source>
        <dbReference type="PROSITE" id="PS50888"/>
    </source>
</evidence>
<feature type="region of interest" description="Disordered" evidence="6">
    <location>
        <begin position="1"/>
        <end position="71"/>
    </location>
</feature>
<dbReference type="PROSITE" id="PS50888">
    <property type="entry name" value="BHLH"/>
    <property type="match status" value="1"/>
</dbReference>
<sequence>MDWTHLFVPNEDPGGNGSGSLDAGLLGTAVSSTGNPSLLAGPSDFFENLPFSSTSLPPRPPSIPADLEPAPLFSPDIRASSAFDNTFLSPHQTHSAQSANALGLQLDGDSTAFTSAQANPYHQQHRQSAQPAARPPEPTALSPPLDTLFDSKEESYLNSFLSSFDIDGLDIAPYLASPLPMVSFCSRTDFTGMGMGMGVGAGMMGAMDDAIPHLSLDDSRNDATPGLAHMVPTSSSSAALETHGHAASSMVPMRRQASIFDYGLGGTSHLSLGNVMSEEMQKVSSWLLQNQDHQTEAPLSQSATLSDMAAIAQRMSVDMQQQQQQQQQQQSHLPLHSTMTTISNFLNMAASPANISTPISSFHQPKRSQGIAIPGALSQGPQIAANNMWNYDFVGTSMQSPKPPSESDMSIKRKASFEQLGQPRKSRGHIRSPMRDPRLPIGSGIVTDEDIQSLLSHAPAVLQAASTGSIAARRTAVGANKKTQSGIKAGAATKYSTKDGSAPADFDAEANTPMAALDEDSTSPKSVKSGSSAKQKDSKKSAQRTVLTEEERRANHIASEQRRRNQIRQGYAELMTLVTTLNDPALGNHPGTAQSTPSKAVILAHAIQFIRGLEEGNRLLRKRLEGSRHILPPIRMPTHTLSPFHPHSPTPPHQ</sequence>
<protein>
    <recommendedName>
        <fullName evidence="7">BHLH domain-containing protein</fullName>
    </recommendedName>
</protein>
<dbReference type="PANTHER" id="PTHR15741">
    <property type="entry name" value="BASIC HELIX-LOOP-HELIX ZIP TRANSCRIPTION FACTOR"/>
    <property type="match status" value="1"/>
</dbReference>
<gene>
    <name evidence="8" type="ORF">EDC05_002030</name>
</gene>
<feature type="region of interest" description="Disordered" evidence="6">
    <location>
        <begin position="419"/>
        <end position="440"/>
    </location>
</feature>
<dbReference type="Pfam" id="PF00010">
    <property type="entry name" value="HLH"/>
    <property type="match status" value="1"/>
</dbReference>
<dbReference type="SUPFAM" id="SSF47459">
    <property type="entry name" value="HLH, helix-loop-helix DNA-binding domain"/>
    <property type="match status" value="1"/>
</dbReference>
<dbReference type="PANTHER" id="PTHR15741:SF27">
    <property type="entry name" value="TRANSCRIPTION FACTOR AP-4"/>
    <property type="match status" value="1"/>
</dbReference>
<evidence type="ECO:0000313" key="8">
    <source>
        <dbReference type="EMBL" id="KAJ1993637.1"/>
    </source>
</evidence>
<evidence type="ECO:0000256" key="4">
    <source>
        <dbReference type="ARBA" id="ARBA00023163"/>
    </source>
</evidence>
<evidence type="ECO:0000256" key="6">
    <source>
        <dbReference type="SAM" id="MobiDB-lite"/>
    </source>
</evidence>
<dbReference type="SMART" id="SM00353">
    <property type="entry name" value="HLH"/>
    <property type="match status" value="1"/>
</dbReference>
<feature type="region of interest" description="Disordered" evidence="6">
    <location>
        <begin position="514"/>
        <end position="564"/>
    </location>
</feature>
<dbReference type="InterPro" id="IPR036638">
    <property type="entry name" value="HLH_DNA-bd_sf"/>
</dbReference>
<feature type="compositionally biased region" description="Basic and acidic residues" evidence="6">
    <location>
        <begin position="547"/>
        <end position="563"/>
    </location>
</feature>
<keyword evidence="4" id="KW-0804">Transcription</keyword>
<proteinExistence type="predicted"/>
<reference evidence="8" key="1">
    <citation type="submission" date="2022-07" db="EMBL/GenBank/DDBJ databases">
        <title>Phylogenomic reconstructions and comparative analyses of Kickxellomycotina fungi.</title>
        <authorList>
            <person name="Reynolds N.K."/>
            <person name="Stajich J.E."/>
            <person name="Barry K."/>
            <person name="Grigoriev I.V."/>
            <person name="Crous P."/>
            <person name="Smith M.E."/>
        </authorList>
    </citation>
    <scope>NUCLEOTIDE SEQUENCE</scope>
    <source>
        <strain evidence="8">BCRC 34882</strain>
    </source>
</reference>
<keyword evidence="9" id="KW-1185">Reference proteome</keyword>
<feature type="region of interest" description="Disordered" evidence="6">
    <location>
        <begin position="119"/>
        <end position="147"/>
    </location>
</feature>
<dbReference type="InterPro" id="IPR011598">
    <property type="entry name" value="bHLH_dom"/>
</dbReference>
<feature type="region of interest" description="Disordered" evidence="6">
    <location>
        <begin position="633"/>
        <end position="654"/>
    </location>
</feature>
<dbReference type="Proteomes" id="UP001151295">
    <property type="component" value="Unassembled WGS sequence"/>
</dbReference>
<dbReference type="InterPro" id="IPR052207">
    <property type="entry name" value="Max-like/E-box_TFs"/>
</dbReference>
<dbReference type="Gene3D" id="4.10.280.10">
    <property type="entry name" value="Helix-loop-helix DNA-binding domain"/>
    <property type="match status" value="1"/>
</dbReference>
<feature type="domain" description="BHLH" evidence="7">
    <location>
        <begin position="551"/>
        <end position="613"/>
    </location>
</feature>
<organism evidence="8 9">
    <name type="scientific">Coemansia umbellata</name>
    <dbReference type="NCBI Taxonomy" id="1424467"/>
    <lineage>
        <taxon>Eukaryota</taxon>
        <taxon>Fungi</taxon>
        <taxon>Fungi incertae sedis</taxon>
        <taxon>Zoopagomycota</taxon>
        <taxon>Kickxellomycotina</taxon>
        <taxon>Kickxellomycetes</taxon>
        <taxon>Kickxellales</taxon>
        <taxon>Kickxellaceae</taxon>
        <taxon>Coemansia</taxon>
    </lineage>
</organism>
<feature type="compositionally biased region" description="Low complexity" evidence="6">
    <location>
        <begin position="523"/>
        <end position="533"/>
    </location>
</feature>
<comment type="caution">
    <text evidence="8">The sequence shown here is derived from an EMBL/GenBank/DDBJ whole genome shotgun (WGS) entry which is preliminary data.</text>
</comment>
<feature type="compositionally biased region" description="Polar residues" evidence="6">
    <location>
        <begin position="119"/>
        <end position="130"/>
    </location>
</feature>
<dbReference type="CDD" id="cd11404">
    <property type="entry name" value="bHLHzip_Mlx_like"/>
    <property type="match status" value="1"/>
</dbReference>
<comment type="subcellular location">
    <subcellularLocation>
        <location evidence="1">Nucleus</location>
    </subcellularLocation>
</comment>
<accession>A0ABQ8PQ15</accession>
<keyword evidence="5" id="KW-0539">Nucleus</keyword>
<dbReference type="EMBL" id="JANBQD010000017">
    <property type="protein sequence ID" value="KAJ1993637.1"/>
    <property type="molecule type" value="Genomic_DNA"/>
</dbReference>
<keyword evidence="3" id="KW-0238">DNA-binding</keyword>
<evidence type="ECO:0000256" key="5">
    <source>
        <dbReference type="ARBA" id="ARBA00023242"/>
    </source>
</evidence>